<protein>
    <submittedName>
        <fullName evidence="2">Uncharacterized protein</fullName>
    </submittedName>
</protein>
<proteinExistence type="predicted"/>
<organism evidence="2 3">
    <name type="scientific">Exidia glandulosa HHB12029</name>
    <dbReference type="NCBI Taxonomy" id="1314781"/>
    <lineage>
        <taxon>Eukaryota</taxon>
        <taxon>Fungi</taxon>
        <taxon>Dikarya</taxon>
        <taxon>Basidiomycota</taxon>
        <taxon>Agaricomycotina</taxon>
        <taxon>Agaricomycetes</taxon>
        <taxon>Auriculariales</taxon>
        <taxon>Exidiaceae</taxon>
        <taxon>Exidia</taxon>
    </lineage>
</organism>
<evidence type="ECO:0000313" key="2">
    <source>
        <dbReference type="EMBL" id="KZV90928.1"/>
    </source>
</evidence>
<dbReference type="STRING" id="1314781.A0A165GS49"/>
<dbReference type="Gene3D" id="3.40.50.300">
    <property type="entry name" value="P-loop containing nucleotide triphosphate hydrolases"/>
    <property type="match status" value="1"/>
</dbReference>
<dbReference type="Proteomes" id="UP000077266">
    <property type="component" value="Unassembled WGS sequence"/>
</dbReference>
<reference evidence="2 3" key="1">
    <citation type="journal article" date="2016" name="Mol. Biol. Evol.">
        <title>Comparative Genomics of Early-Diverging Mushroom-Forming Fungi Provides Insights into the Origins of Lignocellulose Decay Capabilities.</title>
        <authorList>
            <person name="Nagy L.G."/>
            <person name="Riley R."/>
            <person name="Tritt A."/>
            <person name="Adam C."/>
            <person name="Daum C."/>
            <person name="Floudas D."/>
            <person name="Sun H."/>
            <person name="Yadav J.S."/>
            <person name="Pangilinan J."/>
            <person name="Larsson K.H."/>
            <person name="Matsuura K."/>
            <person name="Barry K."/>
            <person name="Labutti K."/>
            <person name="Kuo R."/>
            <person name="Ohm R.A."/>
            <person name="Bhattacharya S.S."/>
            <person name="Shirouzu T."/>
            <person name="Yoshinaga Y."/>
            <person name="Martin F.M."/>
            <person name="Grigoriev I.V."/>
            <person name="Hibbett D.S."/>
        </authorList>
    </citation>
    <scope>NUCLEOTIDE SEQUENCE [LARGE SCALE GENOMIC DNA]</scope>
    <source>
        <strain evidence="2 3">HHB12029</strain>
    </source>
</reference>
<feature type="compositionally biased region" description="Polar residues" evidence="1">
    <location>
        <begin position="580"/>
        <end position="591"/>
    </location>
</feature>
<feature type="compositionally biased region" description="Pro residues" evidence="1">
    <location>
        <begin position="735"/>
        <end position="748"/>
    </location>
</feature>
<dbReference type="InterPro" id="IPR027417">
    <property type="entry name" value="P-loop_NTPase"/>
</dbReference>
<feature type="compositionally biased region" description="Low complexity" evidence="1">
    <location>
        <begin position="629"/>
        <end position="642"/>
    </location>
</feature>
<feature type="compositionally biased region" description="Polar residues" evidence="1">
    <location>
        <begin position="723"/>
        <end position="732"/>
    </location>
</feature>
<feature type="region of interest" description="Disordered" evidence="1">
    <location>
        <begin position="580"/>
        <end position="674"/>
    </location>
</feature>
<accession>A0A165GS49</accession>
<dbReference type="AlphaFoldDB" id="A0A165GS49"/>
<feature type="region of interest" description="Disordered" evidence="1">
    <location>
        <begin position="421"/>
        <end position="470"/>
    </location>
</feature>
<sequence length="842" mass="88829">MSEASGSSSPTAVVVDNAPELDLLHRGPDLNAIARALADAPIVTYGAMCAVGELPNRGLLGRELGTVSSSVDADSRVYVNTGAAWTGIVLGEQGSGRSHTTACLLEACTLNDPRVGKLDRPMATLVCTYDELATGQPCTSVALANTDSGDNKVTVLVAPRRLKHMRKIYAGHDRVSVIPLSLRSSDISPSLLLRVFENESPRVRRLVRTKLLKAADAVNYSTLFKDVHLELSEVEREAFHTCTEFLEDIVNDESPSINLHFESGRLVILDLTDPLASPLSVANLVAVVTHAFSSWNQAREKVALLDNVHSYLPSSSALEETLVNISKRTHSLNLRLILSAHEPAAVSHTLLDAASFVVCHKMASSLACDHLARFMSLEGQRQLIELFPGEAVLFGSGSLVLDDAEQPIRLGAAQMTISVRERVTSATPTPSGSKAPSTSTSKSTSPALAPKASLPNSPPDNTETSTLPTFSSPFVSASPLVSSPPTELVVPQPSRAALSKPDFFSNPPTPTTAQPTHAPSVHAMTSAFPVSATTSTLSSSSTTSTFPSSGMTSSFPTSAMTSAFPTSGMTSSFPAAANTPVMSSSGTTSNMPTPKATSSTTSALPTTSSHSRPSPRQTHQAFPDRFARRQSSSAAQQTSSFSEGQMFWTPSSPPAPSRGTRPNHPKVTVEEVDDEPELRVAQALDSAAAHILEQVTRRAESRASDVPPALAERTGARTRERVSSTASVQTQTAPIPMPMPPPPAPAPVSTPLRSGTPASIRSVSSMSISTTKRFGELLGAMEAFAARGETRPTRTDVAAAVGDGFLGTGFVTFRGYALAAEKAGLVRRGTSSSGKEYMELVQ</sequence>
<feature type="region of interest" description="Disordered" evidence="1">
    <location>
        <begin position="499"/>
        <end position="518"/>
    </location>
</feature>
<dbReference type="SUPFAM" id="SSF52540">
    <property type="entry name" value="P-loop containing nucleoside triphosphate hydrolases"/>
    <property type="match status" value="1"/>
</dbReference>
<evidence type="ECO:0000256" key="1">
    <source>
        <dbReference type="SAM" id="MobiDB-lite"/>
    </source>
</evidence>
<gene>
    <name evidence="2" type="ORF">EXIGLDRAFT_837494</name>
</gene>
<name>A0A165GS49_EXIGL</name>
<feature type="region of interest" description="Disordered" evidence="1">
    <location>
        <begin position="534"/>
        <end position="555"/>
    </location>
</feature>
<dbReference type="InParanoid" id="A0A165GS49"/>
<dbReference type="OrthoDB" id="549353at2759"/>
<evidence type="ECO:0000313" key="3">
    <source>
        <dbReference type="Proteomes" id="UP000077266"/>
    </source>
</evidence>
<dbReference type="EMBL" id="KV426038">
    <property type="protein sequence ID" value="KZV90928.1"/>
    <property type="molecule type" value="Genomic_DNA"/>
</dbReference>
<feature type="compositionally biased region" description="Polar residues" evidence="1">
    <location>
        <begin position="459"/>
        <end position="470"/>
    </location>
</feature>
<feature type="compositionally biased region" description="Low complexity" evidence="1">
    <location>
        <begin position="592"/>
        <end position="619"/>
    </location>
</feature>
<feature type="compositionally biased region" description="Low complexity" evidence="1">
    <location>
        <begin position="424"/>
        <end position="450"/>
    </location>
</feature>
<keyword evidence="3" id="KW-1185">Reference proteome</keyword>
<feature type="region of interest" description="Disordered" evidence="1">
    <location>
        <begin position="699"/>
        <end position="764"/>
    </location>
</feature>